<dbReference type="InterPro" id="IPR030395">
    <property type="entry name" value="GP_PDE_dom"/>
</dbReference>
<dbReference type="Pfam" id="PF03009">
    <property type="entry name" value="GDPD"/>
    <property type="match status" value="1"/>
</dbReference>
<name>A0A927ZPC2_SELRU</name>
<dbReference type="PANTHER" id="PTHR46211">
    <property type="entry name" value="GLYCEROPHOSPHORYL DIESTER PHOSPHODIESTERASE"/>
    <property type="match status" value="1"/>
</dbReference>
<evidence type="ECO:0000259" key="1">
    <source>
        <dbReference type="PROSITE" id="PS51704"/>
    </source>
</evidence>
<dbReference type="Proteomes" id="UP000772151">
    <property type="component" value="Unassembled WGS sequence"/>
</dbReference>
<proteinExistence type="predicted"/>
<evidence type="ECO:0000313" key="3">
    <source>
        <dbReference type="Proteomes" id="UP000772151"/>
    </source>
</evidence>
<organism evidence="2 3">
    <name type="scientific">Selenomonas ruminantium</name>
    <dbReference type="NCBI Taxonomy" id="971"/>
    <lineage>
        <taxon>Bacteria</taxon>
        <taxon>Bacillati</taxon>
        <taxon>Bacillota</taxon>
        <taxon>Negativicutes</taxon>
        <taxon>Selenomonadales</taxon>
        <taxon>Selenomonadaceae</taxon>
        <taxon>Selenomonas</taxon>
    </lineage>
</organism>
<dbReference type="AlphaFoldDB" id="A0A927ZPC2"/>
<dbReference type="Gene3D" id="3.20.20.190">
    <property type="entry name" value="Phosphatidylinositol (PI) phosphodiesterase"/>
    <property type="match status" value="1"/>
</dbReference>
<dbReference type="SUPFAM" id="SSF51695">
    <property type="entry name" value="PLC-like phosphodiesterases"/>
    <property type="match status" value="1"/>
</dbReference>
<protein>
    <recommendedName>
        <fullName evidence="1">GP-PDE domain-containing protein</fullName>
    </recommendedName>
</protein>
<feature type="domain" description="GP-PDE" evidence="1">
    <location>
        <begin position="1"/>
        <end position="214"/>
    </location>
</feature>
<dbReference type="GO" id="GO:0008081">
    <property type="term" value="F:phosphoric diester hydrolase activity"/>
    <property type="evidence" value="ECO:0007669"/>
    <property type="project" value="InterPro"/>
</dbReference>
<dbReference type="PANTHER" id="PTHR46211:SF1">
    <property type="entry name" value="GLYCEROPHOSPHODIESTER PHOSPHODIESTERASE, CYTOPLASMIC"/>
    <property type="match status" value="1"/>
</dbReference>
<dbReference type="GO" id="GO:0006629">
    <property type="term" value="P:lipid metabolic process"/>
    <property type="evidence" value="ECO:0007669"/>
    <property type="project" value="InterPro"/>
</dbReference>
<dbReference type="SUPFAM" id="SSF52374">
    <property type="entry name" value="Nucleotidylyl transferase"/>
    <property type="match status" value="1"/>
</dbReference>
<evidence type="ECO:0000313" key="2">
    <source>
        <dbReference type="EMBL" id="MBE6085452.1"/>
    </source>
</evidence>
<comment type="caution">
    <text evidence="2">The sequence shown here is derived from an EMBL/GenBank/DDBJ whole genome shotgun (WGS) entry which is preliminary data.</text>
</comment>
<dbReference type="EMBL" id="SVCA01000007">
    <property type="protein sequence ID" value="MBE6085452.1"/>
    <property type="molecule type" value="Genomic_DNA"/>
</dbReference>
<dbReference type="InterPro" id="IPR017946">
    <property type="entry name" value="PLC-like_Pdiesterase_TIM-brl"/>
</dbReference>
<gene>
    <name evidence="2" type="ORF">E7203_08385</name>
</gene>
<sequence length="256" mass="29087">MVLAHDETIDRVSDGSGWIKDYTLAELRGFSFSKVHPEFDKVEIPTLEDLLYLVQDTDLELNLELKSGVLYYDGLEEKTADLVHAMGMDERVIYSSFCHYSVKKAMAYCREKGYHSHFGILSGTLIGKAAEYVQGLGADAYHPPAAQMNEKTLSECHARGLKVHLNNAKKYCDYLMVGVNADELVCAYKHKVPVIKEADRLAIVENIRAVDECFLVHTLDKIEIYHQHHFDVIFIGSDWKGSPRWTQTEKDMQALL</sequence>
<dbReference type="PROSITE" id="PS51704">
    <property type="entry name" value="GP_PDE"/>
    <property type="match status" value="1"/>
</dbReference>
<reference evidence="2" key="1">
    <citation type="submission" date="2019-04" db="EMBL/GenBank/DDBJ databases">
        <title>Evolution of Biomass-Degrading Anaerobic Consortia Revealed by Metagenomics.</title>
        <authorList>
            <person name="Peng X."/>
        </authorList>
    </citation>
    <scope>NUCLEOTIDE SEQUENCE</scope>
    <source>
        <strain evidence="2">SIG242</strain>
    </source>
</reference>
<accession>A0A927ZPC2</accession>